<dbReference type="InterPro" id="IPR004360">
    <property type="entry name" value="Glyas_Fos-R_dOase_dom"/>
</dbReference>
<organism evidence="2 3">
    <name type="scientific">Rhodospirillum centenum (strain ATCC 51521 / SW)</name>
    <dbReference type="NCBI Taxonomy" id="414684"/>
    <lineage>
        <taxon>Bacteria</taxon>
        <taxon>Pseudomonadati</taxon>
        <taxon>Pseudomonadota</taxon>
        <taxon>Alphaproteobacteria</taxon>
        <taxon>Rhodospirillales</taxon>
        <taxon>Rhodospirillaceae</taxon>
        <taxon>Rhodospirillum</taxon>
    </lineage>
</organism>
<dbReference type="HOGENOM" id="CLU_046006_11_2_5"/>
<dbReference type="RefSeq" id="WP_012565870.1">
    <property type="nucleotide sequence ID" value="NC_011420.2"/>
</dbReference>
<dbReference type="PANTHER" id="PTHR34109">
    <property type="entry name" value="BNAUNNG04460D PROTEIN-RELATED"/>
    <property type="match status" value="1"/>
</dbReference>
<dbReference type="eggNOG" id="COG2764">
    <property type="taxonomic scope" value="Bacteria"/>
</dbReference>
<gene>
    <name evidence="2" type="ordered locus">RC1_0643</name>
</gene>
<reference evidence="2 3" key="1">
    <citation type="journal article" date="2010" name="BMC Genomics">
        <title>Metabolic flexibility revealed in the genome of the cyst-forming alpha-1 proteobacterium Rhodospirillum centenum.</title>
        <authorList>
            <person name="Lu Y.K."/>
            <person name="Marden J."/>
            <person name="Han M."/>
            <person name="Swingley W.D."/>
            <person name="Mastrian S.D."/>
            <person name="Chowdhury S.R."/>
            <person name="Hao J."/>
            <person name="Helmy T."/>
            <person name="Kim S."/>
            <person name="Kurdoglu A.A."/>
            <person name="Matthies H.J."/>
            <person name="Rollo D."/>
            <person name="Stothard P."/>
            <person name="Blankenship R.E."/>
            <person name="Bauer C.E."/>
            <person name="Touchman J.W."/>
        </authorList>
    </citation>
    <scope>NUCLEOTIDE SEQUENCE [LARGE SCALE GENOMIC DNA]</scope>
    <source>
        <strain evidence="3">ATCC 51521 / SW</strain>
    </source>
</reference>
<dbReference type="PANTHER" id="PTHR34109:SF1">
    <property type="entry name" value="VOC DOMAIN-CONTAINING PROTEIN"/>
    <property type="match status" value="1"/>
</dbReference>
<dbReference type="PROSITE" id="PS51819">
    <property type="entry name" value="VOC"/>
    <property type="match status" value="1"/>
</dbReference>
<dbReference type="Proteomes" id="UP000001591">
    <property type="component" value="Chromosome"/>
</dbReference>
<evidence type="ECO:0000259" key="1">
    <source>
        <dbReference type="PROSITE" id="PS51819"/>
    </source>
</evidence>
<proteinExistence type="predicted"/>
<dbReference type="CDD" id="cd07246">
    <property type="entry name" value="VOC_like"/>
    <property type="match status" value="1"/>
</dbReference>
<dbReference type="Gene3D" id="3.30.720.120">
    <property type="match status" value="1"/>
</dbReference>
<dbReference type="SUPFAM" id="SSF54593">
    <property type="entry name" value="Glyoxalase/Bleomycin resistance protein/Dihydroxybiphenyl dioxygenase"/>
    <property type="match status" value="1"/>
</dbReference>
<protein>
    <submittedName>
        <fullName evidence="2">Glyoxalase family protein</fullName>
    </submittedName>
</protein>
<feature type="domain" description="VOC" evidence="1">
    <location>
        <begin position="6"/>
        <end position="135"/>
    </location>
</feature>
<dbReference type="KEGG" id="rce:RC1_0643"/>
<dbReference type="EMBL" id="CP000613">
    <property type="protein sequence ID" value="ACI98078.1"/>
    <property type="molecule type" value="Genomic_DNA"/>
</dbReference>
<evidence type="ECO:0000313" key="3">
    <source>
        <dbReference type="Proteomes" id="UP000001591"/>
    </source>
</evidence>
<name>B6IRJ2_RHOCS</name>
<dbReference type="AlphaFoldDB" id="B6IRJ2"/>
<sequence length="138" mass="15065">MSDTHMLKGVVPYLTVGDAQKAIAFYVHALDAHEVVRQTEPDGVRVTHSVLLINGGTFFVSDDFPEHNGGQSRDPLTLAASPVTLHMNVPNVDTLVQRAVEHGATVLVPPQPVIWGSRFAKIRDPFGHVWTLVTPIPE</sequence>
<dbReference type="InterPro" id="IPR029068">
    <property type="entry name" value="Glyas_Bleomycin-R_OHBP_Dase"/>
</dbReference>
<dbReference type="InterPro" id="IPR037523">
    <property type="entry name" value="VOC_core"/>
</dbReference>
<accession>B6IRJ2</accession>
<evidence type="ECO:0000313" key="2">
    <source>
        <dbReference type="EMBL" id="ACI98078.1"/>
    </source>
</evidence>
<keyword evidence="3" id="KW-1185">Reference proteome</keyword>
<dbReference type="Gene3D" id="3.30.720.110">
    <property type="match status" value="1"/>
</dbReference>
<dbReference type="Pfam" id="PF00903">
    <property type="entry name" value="Glyoxalase"/>
    <property type="match status" value="1"/>
</dbReference>
<dbReference type="OrthoDB" id="9795306at2"/>
<dbReference type="STRING" id="414684.RC1_0643"/>